<proteinExistence type="predicted"/>
<gene>
    <name evidence="2" type="ORF">PENTCL1PPCAC_11948</name>
</gene>
<feature type="non-terminal residue" evidence="2">
    <location>
        <position position="1"/>
    </location>
</feature>
<keyword evidence="3" id="KW-1185">Reference proteome</keyword>
<dbReference type="AlphaFoldDB" id="A0AAV5TAC9"/>
<keyword evidence="1" id="KW-1133">Transmembrane helix</keyword>
<evidence type="ECO:0000256" key="1">
    <source>
        <dbReference type="SAM" id="Phobius"/>
    </source>
</evidence>
<feature type="transmembrane region" description="Helical" evidence="1">
    <location>
        <begin position="30"/>
        <end position="54"/>
    </location>
</feature>
<name>A0AAV5TAC9_9BILA</name>
<reference evidence="2" key="1">
    <citation type="submission" date="2023-10" db="EMBL/GenBank/DDBJ databases">
        <title>Genome assembly of Pristionchus species.</title>
        <authorList>
            <person name="Yoshida K."/>
            <person name="Sommer R.J."/>
        </authorList>
    </citation>
    <scope>NUCLEOTIDE SEQUENCE</scope>
    <source>
        <strain evidence="2">RS0144</strain>
    </source>
</reference>
<evidence type="ECO:0008006" key="4">
    <source>
        <dbReference type="Google" id="ProtNLM"/>
    </source>
</evidence>
<accession>A0AAV5TAC9</accession>
<dbReference type="EMBL" id="BTSX01000003">
    <property type="protein sequence ID" value="GMS89773.1"/>
    <property type="molecule type" value="Genomic_DNA"/>
</dbReference>
<evidence type="ECO:0000313" key="3">
    <source>
        <dbReference type="Proteomes" id="UP001432027"/>
    </source>
</evidence>
<feature type="non-terminal residue" evidence="2">
    <location>
        <position position="111"/>
    </location>
</feature>
<protein>
    <recommendedName>
        <fullName evidence="4">Ion channel</fullName>
    </recommendedName>
</protein>
<organism evidence="2 3">
    <name type="scientific">Pristionchus entomophagus</name>
    <dbReference type="NCBI Taxonomy" id="358040"/>
    <lineage>
        <taxon>Eukaryota</taxon>
        <taxon>Metazoa</taxon>
        <taxon>Ecdysozoa</taxon>
        <taxon>Nematoda</taxon>
        <taxon>Chromadorea</taxon>
        <taxon>Rhabditida</taxon>
        <taxon>Rhabditina</taxon>
        <taxon>Diplogasteromorpha</taxon>
        <taxon>Diplogasteroidea</taxon>
        <taxon>Neodiplogasteridae</taxon>
        <taxon>Pristionchus</taxon>
    </lineage>
</organism>
<evidence type="ECO:0000313" key="2">
    <source>
        <dbReference type="EMBL" id="GMS89773.1"/>
    </source>
</evidence>
<keyword evidence="1" id="KW-0472">Membrane</keyword>
<keyword evidence="1" id="KW-0812">Transmembrane</keyword>
<comment type="caution">
    <text evidence="2">The sequence shown here is derived from an EMBL/GenBank/DDBJ whole genome shotgun (WGS) entry which is preliminary data.</text>
</comment>
<sequence length="111" mass="12471">SLLLIFFLISSAMAGGTTKSPGEEKIDQFASLVVTPLVAIICVILNMATIVLLFKALQEARRIPDLMDKHRLSMHWLSRTAIRHAIGPNAKKILLGYVEAKWKEEKEKKEK</sequence>
<dbReference type="Proteomes" id="UP001432027">
    <property type="component" value="Unassembled WGS sequence"/>
</dbReference>